<dbReference type="EMBL" id="JAEHOC010000038">
    <property type="protein sequence ID" value="KAG2427756.1"/>
    <property type="molecule type" value="Genomic_DNA"/>
</dbReference>
<dbReference type="GO" id="GO:0005879">
    <property type="term" value="C:axonemal microtubule"/>
    <property type="evidence" value="ECO:0007669"/>
    <property type="project" value="InterPro"/>
</dbReference>
<comment type="similarity">
    <text evidence="6">Belongs to the PIERCE1 family.</text>
</comment>
<comment type="caution">
    <text evidence="7">The sequence shown here is derived from an EMBL/GenBank/DDBJ whole genome shotgun (WGS) entry which is preliminary data.</text>
</comment>
<accession>A0A835SLH0</accession>
<keyword evidence="8" id="KW-1185">Reference proteome</keyword>
<organism evidence="7 8">
    <name type="scientific">Chlamydomonas incerta</name>
    <dbReference type="NCBI Taxonomy" id="51695"/>
    <lineage>
        <taxon>Eukaryota</taxon>
        <taxon>Viridiplantae</taxon>
        <taxon>Chlorophyta</taxon>
        <taxon>core chlorophytes</taxon>
        <taxon>Chlorophyceae</taxon>
        <taxon>CS clade</taxon>
        <taxon>Chlamydomonadales</taxon>
        <taxon>Chlamydomonadaceae</taxon>
        <taxon>Chlamydomonas</taxon>
    </lineage>
</organism>
<dbReference type="SUPFAM" id="SSF53448">
    <property type="entry name" value="Nucleotide-diphospho-sugar transferases"/>
    <property type="match status" value="1"/>
</dbReference>
<reference evidence="7" key="1">
    <citation type="journal article" date="2020" name="bioRxiv">
        <title>Comparative genomics of Chlamydomonas.</title>
        <authorList>
            <person name="Craig R.J."/>
            <person name="Hasan A.R."/>
            <person name="Ness R.W."/>
            <person name="Keightley P.D."/>
        </authorList>
    </citation>
    <scope>NUCLEOTIDE SEQUENCE</scope>
    <source>
        <strain evidence="7">SAG 7.73</strain>
    </source>
</reference>
<dbReference type="InterPro" id="IPR029044">
    <property type="entry name" value="Nucleotide-diphossugar_trans"/>
</dbReference>
<dbReference type="AlphaFoldDB" id="A0A835SLH0"/>
<evidence type="ECO:0000256" key="5">
    <source>
        <dbReference type="ARBA" id="ARBA00023273"/>
    </source>
</evidence>
<evidence type="ECO:0000256" key="1">
    <source>
        <dbReference type="ARBA" id="ARBA00004138"/>
    </source>
</evidence>
<comment type="subcellular location">
    <subcellularLocation>
        <location evidence="1">Cell projection</location>
        <location evidence="1">Cilium</location>
    </subcellularLocation>
    <subcellularLocation>
        <location evidence="2">Cytoplasm</location>
        <location evidence="2">Cytoskeleton</location>
    </subcellularLocation>
</comment>
<keyword evidence="3" id="KW-0963">Cytoplasm</keyword>
<name>A0A835SLH0_CHLIN</name>
<dbReference type="Proteomes" id="UP000650467">
    <property type="component" value="Unassembled WGS sequence"/>
</dbReference>
<keyword evidence="5" id="KW-0966">Cell projection</keyword>
<evidence type="ECO:0000256" key="4">
    <source>
        <dbReference type="ARBA" id="ARBA00023212"/>
    </source>
</evidence>
<evidence type="ECO:0000313" key="8">
    <source>
        <dbReference type="Proteomes" id="UP000650467"/>
    </source>
</evidence>
<protein>
    <submittedName>
        <fullName evidence="7">Uncharacterized protein</fullName>
    </submittedName>
</protein>
<keyword evidence="4" id="KW-0206">Cytoskeleton</keyword>
<evidence type="ECO:0000256" key="3">
    <source>
        <dbReference type="ARBA" id="ARBA00022490"/>
    </source>
</evidence>
<proteinExistence type="inferred from homology"/>
<gene>
    <name evidence="7" type="ORF">HXX76_012081</name>
</gene>
<evidence type="ECO:0000256" key="6">
    <source>
        <dbReference type="ARBA" id="ARBA00038014"/>
    </source>
</evidence>
<dbReference type="OrthoDB" id="546383at2759"/>
<evidence type="ECO:0000256" key="2">
    <source>
        <dbReference type="ARBA" id="ARBA00004245"/>
    </source>
</evidence>
<dbReference type="InterPro" id="IPR026507">
    <property type="entry name" value="PIRC1/2"/>
</dbReference>
<dbReference type="PANTHER" id="PTHR20899">
    <property type="entry name" value="PIERCE HOMOLOG"/>
    <property type="match status" value="1"/>
</dbReference>
<dbReference type="GO" id="GO:0035082">
    <property type="term" value="P:axoneme assembly"/>
    <property type="evidence" value="ECO:0007669"/>
    <property type="project" value="InterPro"/>
</dbReference>
<dbReference type="Pfam" id="PF14892">
    <property type="entry name" value="PIRC1_2"/>
    <property type="match status" value="1"/>
</dbReference>
<sequence length="478" mass="49441">MAQVAAVIIATSTGRTLADELSSRGSYTHLIEGPDGVPKVLLGVNGQPVLNHWLAAIKAVPRLTPIEDKVFILCNENNLEQVRAWAADPRTSLGGFPGQPGGFPVDNVLSNGWDDSLGFAGDLAAFLAAAPPAAQLGSASLVVVEGDGLVGPGFGLSRVVEHTVVRGKDTLTYMAAPEGMPLEGSAVLALEDAANAHQTASQRVEGLDAAANGIADPMAFTPVLAPVAVLRPETVARAAGSAGAGPSPYGASGLGYMLAGLRPGDVAHPPIYAMPVDSCFRLGDAYSLQLASNFFAYYATEKAGGKGEAAKALDAARRLAQLNEARTMAGGSLAGAVKLVREVESARPQEPCVDAAQRKLYNAFFQSWLAGDRHHDVGATVGRGGVTAAGGGDGAGAGLPLRFADVTTRKHNPKQQHPVYQTSNSIYGAKPASQLDMPLSYSSSSQAFTRAFPVTAAKNSCMVTSVTRSKVHKALDDY</sequence>
<dbReference type="PANTHER" id="PTHR20899:SF1">
    <property type="entry name" value="PIERCER OF MICROTUBULE WALL 1 PROTEIN"/>
    <property type="match status" value="1"/>
</dbReference>
<evidence type="ECO:0000313" key="7">
    <source>
        <dbReference type="EMBL" id="KAG2427756.1"/>
    </source>
</evidence>